<comment type="subcellular location">
    <subcellularLocation>
        <location evidence="1">Nucleus</location>
    </subcellularLocation>
</comment>
<dbReference type="InterPro" id="IPR039920">
    <property type="entry name" value="MMS19"/>
</dbReference>
<dbReference type="InterPro" id="IPR016024">
    <property type="entry name" value="ARM-type_fold"/>
</dbReference>
<keyword evidence="1" id="KW-0234">DNA repair</keyword>
<keyword evidence="1" id="KW-0227">DNA damage</keyword>
<reference evidence="2" key="1">
    <citation type="journal article" date="2013" name="Proc. Natl. Acad. Sci. U.S.A.">
        <title>NIF-type iron-sulfur cluster assembly system is duplicated and distributed in the mitochondria and cytosol of Mastigamoeba balamuthi.</title>
        <authorList>
            <person name="Nyvltova E."/>
            <person name="Sutak R."/>
            <person name="Harant K."/>
            <person name="Sedinova M."/>
            <person name="Hrdy I."/>
            <person name="Paces J."/>
            <person name="Vlcek C."/>
            <person name="Tachezy J."/>
        </authorList>
    </citation>
    <scope>NUCLEOTIDE SEQUENCE</scope>
    <source>
        <strain evidence="2">ATCC 30984</strain>
    </source>
</reference>
<dbReference type="PANTHER" id="PTHR12891">
    <property type="entry name" value="DNA REPAIR/TRANSCRIPTION PROTEIN MET18/MMS19"/>
    <property type="match status" value="1"/>
</dbReference>
<dbReference type="PANTHER" id="PTHR12891:SF0">
    <property type="entry name" value="MMS19 NUCLEOTIDE EXCISION REPAIR PROTEIN HOMOLOG"/>
    <property type="match status" value="1"/>
</dbReference>
<proteinExistence type="inferred from homology"/>
<dbReference type="VEuPathDB" id="AmoebaDB:MBAL_003333"/>
<dbReference type="Gene3D" id="1.25.10.10">
    <property type="entry name" value="Leucine-rich Repeat Variant"/>
    <property type="match status" value="1"/>
</dbReference>
<organism evidence="2">
    <name type="scientific">Mastigamoeba balamuthi</name>
    <name type="common">Phreatamoeba balamuthi</name>
    <dbReference type="NCBI Taxonomy" id="108607"/>
    <lineage>
        <taxon>Eukaryota</taxon>
        <taxon>Amoebozoa</taxon>
        <taxon>Evosea</taxon>
        <taxon>Archamoebae</taxon>
        <taxon>Mastigamoebida</taxon>
        <taxon>Mastigamoebidae</taxon>
        <taxon>Mastigamoeba</taxon>
    </lineage>
</organism>
<dbReference type="AlphaFoldDB" id="M9WJR7"/>
<keyword evidence="1" id="KW-0539">Nucleus</keyword>
<dbReference type="InterPro" id="IPR011989">
    <property type="entry name" value="ARM-like"/>
</dbReference>
<dbReference type="GO" id="GO:0051604">
    <property type="term" value="P:protein maturation"/>
    <property type="evidence" value="ECO:0007669"/>
    <property type="project" value="UniProtKB-UniRule"/>
</dbReference>
<dbReference type="EMBL" id="KC555230">
    <property type="protein sequence ID" value="AGJ93101.1"/>
    <property type="molecule type" value="Genomic_DNA"/>
</dbReference>
<accession>M9WJR7</accession>
<sequence>MDYASVVEEFCARPARTQTHIENIAAVCQRTREAGASEFNALVGATAPELASEDDARRGRADLATVFSDSAAVAVTRFFVDRLEDQPCMTEVLRGVRAATSGFGPRGLAAPGLAEQAASLLAANFRAQTHTQATRLQACDRDSRNLVAVLGLVERALRKAAQERSLGADDARAAFDVVSTFFPVLYVPHIPPGTGSGKCVAQWSRTLSVFPRFLSFVLFFRWPLTLRARRPATKEEVQVALRACMSACPQTAEMSLVFLLDRTESAISAARIDAFITAAACFRVASDDVVRAEGTALAWWHAARDHALDTPSGALGASRGATEWVAEAVDFLARACSAPPPDPDDEEVGDEVIDAARAMTAELAMSPALGLEVASKVVPHLCRVIETAESLEKPEVGETKKSLSLIAAALANSESTGDAIRAALLASSKALLHAKVYDAAAVAVASCLTDAEASEVLDNLTAAGAAEAIEKLAHKRPQLVAKSGVPRLPLTALPVVAKAGGVVFERAVEAAEASGNVSLLCEVVLAGDAAARATCVQGVLPRLLSRPLADAAAVAAARKISTAVTGALSDAEQVPAILCACSKENAALVAELSFKTIVPAALAASARDDPAAEAMAIVLNKLPEGAAVDGVVSQTLASGSSVALAHVARALLLRSHAAGTQVASALCARCTAGDALAANCVDVLARPPQPAELVVSEGFAERVFSALYEPLAAGLQGSVRNVPHPLRNALARVVSFAPPMALKAPCVAIITLMIDEAASGSKDVDVEAALSAAGNFAKAPSGMNISVVCMRIAALTARHPTARVRAAGLDALLRLRKELPESQSLVFHKEVADAIVPALDDPKRAVRHRAVRCRNAWLSYN</sequence>
<evidence type="ECO:0000313" key="2">
    <source>
        <dbReference type="EMBL" id="AGJ93101.1"/>
    </source>
</evidence>
<comment type="function">
    <text evidence="1">Key component of the cytosolic iron-sulfur protein assembly (CIA) complex, a multiprotein complex that mediates the incorporation of iron-sulfur cluster into apoproteins specifically involved in DNA metabolism and genomic integrity. In the CIA complex, MMS19 acts as an adapter between early-acting CIA components and a subset of cellular target iron-sulfur proteins.</text>
</comment>
<dbReference type="SUPFAM" id="SSF48371">
    <property type="entry name" value="ARM repeat"/>
    <property type="match status" value="1"/>
</dbReference>
<dbReference type="GO" id="GO:0097361">
    <property type="term" value="C:cytosolic [4Fe-4S] assembly targeting complex"/>
    <property type="evidence" value="ECO:0007669"/>
    <property type="project" value="UniProtKB-UniRule"/>
</dbReference>
<evidence type="ECO:0000256" key="1">
    <source>
        <dbReference type="RuleBase" id="RU367072"/>
    </source>
</evidence>
<dbReference type="GO" id="GO:0016226">
    <property type="term" value="P:iron-sulfur cluster assembly"/>
    <property type="evidence" value="ECO:0007669"/>
    <property type="project" value="UniProtKB-UniRule"/>
</dbReference>
<name>M9WJR7_MASBA</name>
<dbReference type="GO" id="GO:0006281">
    <property type="term" value="P:DNA repair"/>
    <property type="evidence" value="ECO:0007669"/>
    <property type="project" value="UniProtKB-UniRule"/>
</dbReference>
<comment type="similarity">
    <text evidence="1">Belongs to the MET18/MMS19 family.</text>
</comment>
<dbReference type="GO" id="GO:0005634">
    <property type="term" value="C:nucleus"/>
    <property type="evidence" value="ECO:0007669"/>
    <property type="project" value="UniProtKB-SubCell"/>
</dbReference>
<protein>
    <recommendedName>
        <fullName evidence="1">MMS19 nucleotide excision repair protein</fullName>
    </recommendedName>
</protein>